<evidence type="ECO:0000313" key="2">
    <source>
        <dbReference type="Proteomes" id="UP000075920"/>
    </source>
</evidence>
<dbReference type="EnsemblMetazoa" id="AMIN002011-RA">
    <property type="protein sequence ID" value="AMIN002011-PA"/>
    <property type="gene ID" value="AMIN002011"/>
</dbReference>
<dbReference type="VEuPathDB" id="VectorBase:AMIN002011"/>
<proteinExistence type="predicted"/>
<sequence length="86" mass="9390">IKLNNAGLWNASSLGDLLLHSFEFGSAKGESLQVYKRSEIPFDIQPPAGFDATEIRLGQFIERHSAKKAANILGHDPARVRKTTAA</sequence>
<dbReference type="AlphaFoldDB" id="A0A182VVB6"/>
<accession>A0A182VVB6</accession>
<reference evidence="2" key="1">
    <citation type="submission" date="2013-03" db="EMBL/GenBank/DDBJ databases">
        <title>The Genome Sequence of Anopheles minimus MINIMUS1.</title>
        <authorList>
            <consortium name="The Broad Institute Genomics Platform"/>
            <person name="Neafsey D.E."/>
            <person name="Walton C."/>
            <person name="Walker B."/>
            <person name="Young S.K."/>
            <person name="Zeng Q."/>
            <person name="Gargeya S."/>
            <person name="Fitzgerald M."/>
            <person name="Haas B."/>
            <person name="Abouelleil A."/>
            <person name="Allen A.W."/>
            <person name="Alvarado L."/>
            <person name="Arachchi H.M."/>
            <person name="Berlin A.M."/>
            <person name="Chapman S.B."/>
            <person name="Gainer-Dewar J."/>
            <person name="Goldberg J."/>
            <person name="Griggs A."/>
            <person name="Gujja S."/>
            <person name="Hansen M."/>
            <person name="Howarth C."/>
            <person name="Imamovic A."/>
            <person name="Ireland A."/>
            <person name="Larimer J."/>
            <person name="McCowan C."/>
            <person name="Murphy C."/>
            <person name="Pearson M."/>
            <person name="Poon T.W."/>
            <person name="Priest M."/>
            <person name="Roberts A."/>
            <person name="Saif S."/>
            <person name="Shea T."/>
            <person name="Sisk P."/>
            <person name="Sykes S."/>
            <person name="Wortman J."/>
            <person name="Nusbaum C."/>
            <person name="Birren B."/>
        </authorList>
    </citation>
    <scope>NUCLEOTIDE SEQUENCE [LARGE SCALE GENOMIC DNA]</scope>
    <source>
        <strain evidence="2">MINIMUS1</strain>
    </source>
</reference>
<protein>
    <submittedName>
        <fullName evidence="1">Uncharacterized protein</fullName>
    </submittedName>
</protein>
<organism evidence="1 2">
    <name type="scientific">Anopheles minimus</name>
    <dbReference type="NCBI Taxonomy" id="112268"/>
    <lineage>
        <taxon>Eukaryota</taxon>
        <taxon>Metazoa</taxon>
        <taxon>Ecdysozoa</taxon>
        <taxon>Arthropoda</taxon>
        <taxon>Hexapoda</taxon>
        <taxon>Insecta</taxon>
        <taxon>Pterygota</taxon>
        <taxon>Neoptera</taxon>
        <taxon>Endopterygota</taxon>
        <taxon>Diptera</taxon>
        <taxon>Nematocera</taxon>
        <taxon>Culicoidea</taxon>
        <taxon>Culicidae</taxon>
        <taxon>Anophelinae</taxon>
        <taxon>Anopheles</taxon>
    </lineage>
</organism>
<name>A0A182VVB6_9DIPT</name>
<dbReference type="Proteomes" id="UP000075920">
    <property type="component" value="Unassembled WGS sequence"/>
</dbReference>
<evidence type="ECO:0000313" key="1">
    <source>
        <dbReference type="EnsemblMetazoa" id="AMIN002011-PA"/>
    </source>
</evidence>
<keyword evidence="2" id="KW-1185">Reference proteome</keyword>
<reference evidence="1" key="2">
    <citation type="submission" date="2020-05" db="UniProtKB">
        <authorList>
            <consortium name="EnsemblMetazoa"/>
        </authorList>
    </citation>
    <scope>IDENTIFICATION</scope>
    <source>
        <strain evidence="1">MINIMUS1</strain>
    </source>
</reference>